<dbReference type="OrthoDB" id="3266451at2759"/>
<evidence type="ECO:0000313" key="4">
    <source>
        <dbReference type="Proteomes" id="UP000054144"/>
    </source>
</evidence>
<sequence>MQLAVDDSSASRKPSDKVPYDNMAENVTCRHCGHDVFPPLPNRSFDIQELKEFLRDGVLPSPLIMKCIEQEIANFKAAIKELEDTRAALVQSLNPVIEYLAVARSISSPIRSLPGELLCNILSYVIASRFFSLSELRDAMFEAGILSRRGSTIHRLARVCKYWWRVVRSTPMLYPVTYISYDVKGVLAVRRYIEMTSPHPLKFYLDFYCNPEMRSRTMEEINYSAVLQELINASSRWQTVDLTMPCMGAFSSGFETEVATCVYGSSYPALKDLRLHSFPMLQFFSQEQVPALRVLKISRCQIELHAVQPILLQITSLDLRCLADINVDLDFHAILSYAPALSQLRVDWHEPYLETYMSRVEHDAHSPVLLSHLRRLHIEGSTFMLNIITAPNLVHFRLKDRLLHSDVVDTFLRRSRCDIESLYLDIQIWSSSMAPSIAKLWCQMPHVTHLAVPASQEIWVPLQERTPDGRYSMFPQLQHLEIDNPEMIHPPRFQVVSDMIRVVLKRCGARKIRVEGRTGYRKGKKPPVLRRLDIDSSLTRLQHRQRGGRGYIDDDDDNSDGGEEDSSYGDDDPDDEKENTSGDDGVAYI</sequence>
<feature type="coiled-coil region" evidence="1">
    <location>
        <begin position="65"/>
        <end position="92"/>
    </location>
</feature>
<dbReference type="AlphaFoldDB" id="A0A0D7AJ21"/>
<name>A0A0D7AJ21_9AGAR</name>
<proteinExistence type="predicted"/>
<dbReference type="Gene3D" id="3.80.10.10">
    <property type="entry name" value="Ribonuclease Inhibitor"/>
    <property type="match status" value="1"/>
</dbReference>
<keyword evidence="4" id="KW-1185">Reference proteome</keyword>
<feature type="region of interest" description="Disordered" evidence="2">
    <location>
        <begin position="541"/>
        <end position="589"/>
    </location>
</feature>
<dbReference type="Gene3D" id="1.20.1280.50">
    <property type="match status" value="1"/>
</dbReference>
<evidence type="ECO:0000256" key="2">
    <source>
        <dbReference type="SAM" id="MobiDB-lite"/>
    </source>
</evidence>
<evidence type="ECO:0000256" key="1">
    <source>
        <dbReference type="SAM" id="Coils"/>
    </source>
</evidence>
<dbReference type="SUPFAM" id="SSF52047">
    <property type="entry name" value="RNI-like"/>
    <property type="match status" value="1"/>
</dbReference>
<dbReference type="InterPro" id="IPR032675">
    <property type="entry name" value="LRR_dom_sf"/>
</dbReference>
<gene>
    <name evidence="3" type="ORF">FISHEDRAFT_70358</name>
</gene>
<protein>
    <submittedName>
        <fullName evidence="3">Uncharacterized protein</fullName>
    </submittedName>
</protein>
<reference evidence="3 4" key="1">
    <citation type="journal article" date="2015" name="Fungal Genet. Biol.">
        <title>Evolution of novel wood decay mechanisms in Agaricales revealed by the genome sequences of Fistulina hepatica and Cylindrobasidium torrendii.</title>
        <authorList>
            <person name="Floudas D."/>
            <person name="Held B.W."/>
            <person name="Riley R."/>
            <person name="Nagy L.G."/>
            <person name="Koehler G."/>
            <person name="Ransdell A.S."/>
            <person name="Younus H."/>
            <person name="Chow J."/>
            <person name="Chiniquy J."/>
            <person name="Lipzen A."/>
            <person name="Tritt A."/>
            <person name="Sun H."/>
            <person name="Haridas S."/>
            <person name="LaButti K."/>
            <person name="Ohm R.A."/>
            <person name="Kues U."/>
            <person name="Blanchette R.A."/>
            <person name="Grigoriev I.V."/>
            <person name="Minto R.E."/>
            <person name="Hibbett D.S."/>
        </authorList>
    </citation>
    <scope>NUCLEOTIDE SEQUENCE [LARGE SCALE GENOMIC DNA]</scope>
    <source>
        <strain evidence="3 4">ATCC 64428</strain>
    </source>
</reference>
<dbReference type="Proteomes" id="UP000054144">
    <property type="component" value="Unassembled WGS sequence"/>
</dbReference>
<keyword evidence="1" id="KW-0175">Coiled coil</keyword>
<evidence type="ECO:0000313" key="3">
    <source>
        <dbReference type="EMBL" id="KIY51860.1"/>
    </source>
</evidence>
<dbReference type="EMBL" id="KN881647">
    <property type="protein sequence ID" value="KIY51860.1"/>
    <property type="molecule type" value="Genomic_DNA"/>
</dbReference>
<accession>A0A0D7AJ21</accession>
<feature type="compositionally biased region" description="Acidic residues" evidence="2">
    <location>
        <begin position="553"/>
        <end position="577"/>
    </location>
</feature>
<organism evidence="3 4">
    <name type="scientific">Fistulina hepatica ATCC 64428</name>
    <dbReference type="NCBI Taxonomy" id="1128425"/>
    <lineage>
        <taxon>Eukaryota</taxon>
        <taxon>Fungi</taxon>
        <taxon>Dikarya</taxon>
        <taxon>Basidiomycota</taxon>
        <taxon>Agaricomycotina</taxon>
        <taxon>Agaricomycetes</taxon>
        <taxon>Agaricomycetidae</taxon>
        <taxon>Agaricales</taxon>
        <taxon>Fistulinaceae</taxon>
        <taxon>Fistulina</taxon>
    </lineage>
</organism>